<feature type="region of interest" description="Disordered" evidence="1">
    <location>
        <begin position="1"/>
        <end position="78"/>
    </location>
</feature>
<reference evidence="2 3" key="1">
    <citation type="submission" date="2024-08" db="EMBL/GenBank/DDBJ databases">
        <title>Genome mining of Saccharopolyspora cebuensis PGLac3 from Nigerian medicinal plant.</title>
        <authorList>
            <person name="Ezeobiora C.E."/>
            <person name="Igbokwe N.H."/>
            <person name="Amin D.H."/>
            <person name="Mendie U.E."/>
        </authorList>
    </citation>
    <scope>NUCLEOTIDE SEQUENCE [LARGE SCALE GENOMIC DNA]</scope>
    <source>
        <strain evidence="2 3">PGLac3</strain>
    </source>
</reference>
<gene>
    <name evidence="2" type="ORF">AB8O55_09315</name>
</gene>
<keyword evidence="3" id="KW-1185">Reference proteome</keyword>
<feature type="compositionally biased region" description="Basic and acidic residues" evidence="1">
    <location>
        <begin position="1"/>
        <end position="20"/>
    </location>
</feature>
<feature type="compositionally biased region" description="Basic and acidic residues" evidence="1">
    <location>
        <begin position="32"/>
        <end position="54"/>
    </location>
</feature>
<name>A0ABV4CJL0_9PSEU</name>
<organism evidence="2 3">
    <name type="scientific">Saccharopolyspora cebuensis</name>
    <dbReference type="NCBI Taxonomy" id="418759"/>
    <lineage>
        <taxon>Bacteria</taxon>
        <taxon>Bacillati</taxon>
        <taxon>Actinomycetota</taxon>
        <taxon>Actinomycetes</taxon>
        <taxon>Pseudonocardiales</taxon>
        <taxon>Pseudonocardiaceae</taxon>
        <taxon>Saccharopolyspora</taxon>
    </lineage>
</organism>
<dbReference type="InterPro" id="IPR028037">
    <property type="entry name" value="Antitoxin_Rv0909/MT0933"/>
</dbReference>
<dbReference type="Proteomes" id="UP001564626">
    <property type="component" value="Unassembled WGS sequence"/>
</dbReference>
<protein>
    <submittedName>
        <fullName evidence="2">Antitoxin</fullName>
    </submittedName>
</protein>
<proteinExistence type="predicted"/>
<dbReference type="EMBL" id="JBGEHV010000012">
    <property type="protein sequence ID" value="MEY8039594.1"/>
    <property type="molecule type" value="Genomic_DNA"/>
</dbReference>
<dbReference type="Pfam" id="PF14013">
    <property type="entry name" value="MT0933_antitox"/>
    <property type="match status" value="1"/>
</dbReference>
<comment type="caution">
    <text evidence="2">The sequence shown here is derived from an EMBL/GenBank/DDBJ whole genome shotgun (WGS) entry which is preliminary data.</text>
</comment>
<dbReference type="RefSeq" id="WP_345359444.1">
    <property type="nucleotide sequence ID" value="NZ_BAABII010000004.1"/>
</dbReference>
<evidence type="ECO:0000256" key="1">
    <source>
        <dbReference type="SAM" id="MobiDB-lite"/>
    </source>
</evidence>
<evidence type="ECO:0000313" key="3">
    <source>
        <dbReference type="Proteomes" id="UP001564626"/>
    </source>
</evidence>
<accession>A0ABV4CJL0</accession>
<feature type="compositionally biased region" description="Pro residues" evidence="1">
    <location>
        <begin position="67"/>
        <end position="78"/>
    </location>
</feature>
<sequence length="78" mass="8438">MKLRDLKDKLTHLGRQHPEQAEQGVDRAAGAAKERFGHGEQIDKAAEKGKEQFRGPDAPPQQRGEGGPPPPEGGPPPR</sequence>
<evidence type="ECO:0000313" key="2">
    <source>
        <dbReference type="EMBL" id="MEY8039594.1"/>
    </source>
</evidence>